<evidence type="ECO:0000256" key="1">
    <source>
        <dbReference type="SAM" id="MobiDB-lite"/>
    </source>
</evidence>
<comment type="caution">
    <text evidence="3">The sequence shown here is derived from an EMBL/GenBank/DDBJ whole genome shotgun (WGS) entry which is preliminary data.</text>
</comment>
<accession>A0A1J5P7C3</accession>
<feature type="compositionally biased region" description="Low complexity" evidence="1">
    <location>
        <begin position="86"/>
        <end position="101"/>
    </location>
</feature>
<proteinExistence type="predicted"/>
<dbReference type="GO" id="GO:0006261">
    <property type="term" value="P:DNA-templated DNA replication"/>
    <property type="evidence" value="ECO:0007669"/>
    <property type="project" value="TreeGrafter"/>
</dbReference>
<dbReference type="Gene3D" id="1.10.3710.10">
    <property type="entry name" value="DNA polymerase III clamp loader subunits, C-terminal domain"/>
    <property type="match status" value="1"/>
</dbReference>
<dbReference type="AlphaFoldDB" id="A0A1J5P7C3"/>
<dbReference type="SUPFAM" id="SSF48019">
    <property type="entry name" value="post-AAA+ oligomerization domain-like"/>
    <property type="match status" value="1"/>
</dbReference>
<reference evidence="3" key="1">
    <citation type="submission" date="2016-10" db="EMBL/GenBank/DDBJ databases">
        <title>Sequence of Gallionella enrichment culture.</title>
        <authorList>
            <person name="Poehlein A."/>
            <person name="Muehling M."/>
            <person name="Daniel R."/>
        </authorList>
    </citation>
    <scope>NUCLEOTIDE SEQUENCE</scope>
</reference>
<organism evidence="3">
    <name type="scientific">mine drainage metagenome</name>
    <dbReference type="NCBI Taxonomy" id="410659"/>
    <lineage>
        <taxon>unclassified sequences</taxon>
        <taxon>metagenomes</taxon>
        <taxon>ecological metagenomes</taxon>
    </lineage>
</organism>
<dbReference type="PANTHER" id="PTHR13779:SF7">
    <property type="entry name" value="ATPASE WRNIP1"/>
    <property type="match status" value="1"/>
</dbReference>
<dbReference type="InterPro" id="IPR008921">
    <property type="entry name" value="DNA_pol3_clamp-load_cplx_C"/>
</dbReference>
<dbReference type="GO" id="GO:0000731">
    <property type="term" value="P:DNA synthesis involved in DNA repair"/>
    <property type="evidence" value="ECO:0007669"/>
    <property type="project" value="TreeGrafter"/>
</dbReference>
<dbReference type="GO" id="GO:0008047">
    <property type="term" value="F:enzyme activator activity"/>
    <property type="evidence" value="ECO:0007669"/>
    <property type="project" value="TreeGrafter"/>
</dbReference>
<dbReference type="InterPro" id="IPR021886">
    <property type="entry name" value="MgsA_C"/>
</dbReference>
<protein>
    <submittedName>
        <fullName evidence="3">Replication-associated recombination protein A</fullName>
    </submittedName>
</protein>
<dbReference type="EMBL" id="MLJW01006447">
    <property type="protein sequence ID" value="OIQ66656.1"/>
    <property type="molecule type" value="Genomic_DNA"/>
</dbReference>
<evidence type="ECO:0000313" key="3">
    <source>
        <dbReference type="EMBL" id="OIQ66656.1"/>
    </source>
</evidence>
<sequence>MYTAYNAARAFAREHGTQPVPLHLRNAPTRLMKSLGYSQGYRYAHDEADAFAAGENYFPEGMTPPRFYRPTARGVEERIARRLQELAQRNAQARAEADAAAPGFGESDEPPG</sequence>
<evidence type="ECO:0000259" key="2">
    <source>
        <dbReference type="Pfam" id="PF12002"/>
    </source>
</evidence>
<dbReference type="InterPro" id="IPR051314">
    <property type="entry name" value="AAA_ATPase_RarA/MGS1/WRNIP1"/>
</dbReference>
<dbReference type="PANTHER" id="PTHR13779">
    <property type="entry name" value="WERNER HELICASE-INTERACTING PROTEIN 1 FAMILY MEMBER"/>
    <property type="match status" value="1"/>
</dbReference>
<name>A0A1J5P7C3_9ZZZZ</name>
<dbReference type="Pfam" id="PF12002">
    <property type="entry name" value="MgsA_C"/>
    <property type="match status" value="1"/>
</dbReference>
<dbReference type="GO" id="GO:0017116">
    <property type="term" value="F:single-stranded DNA helicase activity"/>
    <property type="evidence" value="ECO:0007669"/>
    <property type="project" value="TreeGrafter"/>
</dbReference>
<feature type="domain" description="MgsA AAA+ ATPase C-terminal" evidence="2">
    <location>
        <begin position="1"/>
        <end position="86"/>
    </location>
</feature>
<dbReference type="GO" id="GO:0003677">
    <property type="term" value="F:DNA binding"/>
    <property type="evidence" value="ECO:0007669"/>
    <property type="project" value="InterPro"/>
</dbReference>
<gene>
    <name evidence="3" type="primary">rarA_16</name>
    <name evidence="3" type="ORF">GALL_517710</name>
</gene>
<feature type="region of interest" description="Disordered" evidence="1">
    <location>
        <begin position="86"/>
        <end position="112"/>
    </location>
</feature>